<reference evidence="2 4" key="1">
    <citation type="submission" date="2020-06" db="EMBL/GenBank/DDBJ databases">
        <title>Anoxygenic phototrophic Chloroflexota member uses a Type I reaction center.</title>
        <authorList>
            <person name="Tsuji J.M."/>
            <person name="Shaw N.A."/>
            <person name="Nagashima S."/>
            <person name="Venkiteswaran J."/>
            <person name="Schiff S.L."/>
            <person name="Hanada S."/>
            <person name="Tank M."/>
            <person name="Neufeld J.D."/>
        </authorList>
    </citation>
    <scope>NUCLEOTIDE SEQUENCE [LARGE SCALE GENOMIC DNA]</scope>
    <source>
        <strain evidence="2">L227-S17</strain>
    </source>
</reference>
<evidence type="ECO:0000313" key="5">
    <source>
        <dbReference type="Proteomes" id="UP001431572"/>
    </source>
</evidence>
<dbReference type="Proteomes" id="UP000521676">
    <property type="component" value="Unassembled WGS sequence"/>
</dbReference>
<dbReference type="SUPFAM" id="SSF53474">
    <property type="entry name" value="alpha/beta-Hydrolases"/>
    <property type="match status" value="1"/>
</dbReference>
<dbReference type="Gene3D" id="3.40.50.1820">
    <property type="entry name" value="alpha/beta hydrolase"/>
    <property type="match status" value="1"/>
</dbReference>
<evidence type="ECO:0000313" key="4">
    <source>
        <dbReference type="Proteomes" id="UP000521676"/>
    </source>
</evidence>
<dbReference type="RefSeq" id="WP_341471720.1">
    <property type="nucleotide sequence ID" value="NZ_CP128400.1"/>
</dbReference>
<reference evidence="3" key="2">
    <citation type="journal article" date="2024" name="Nature">
        <title>Anoxygenic phototroph of the Chloroflexota uses a type I reaction centre.</title>
        <authorList>
            <person name="Tsuji J.M."/>
            <person name="Shaw N.A."/>
            <person name="Nagashima S."/>
            <person name="Venkiteswaran J.J."/>
            <person name="Schiff S.L."/>
            <person name="Watanabe T."/>
            <person name="Fukui M."/>
            <person name="Hanada S."/>
            <person name="Tank M."/>
            <person name="Neufeld J.D."/>
        </authorList>
    </citation>
    <scope>NUCLEOTIDE SEQUENCE</scope>
    <source>
        <strain evidence="3">L227-S17</strain>
    </source>
</reference>
<gene>
    <name evidence="2" type="ORF">HXX08_18980</name>
    <name evidence="3" type="ORF">OZ401_003478</name>
</gene>
<dbReference type="Proteomes" id="UP001431572">
    <property type="component" value="Chromosome 2"/>
</dbReference>
<keyword evidence="5" id="KW-1185">Reference proteome</keyword>
<feature type="signal peptide" evidence="1">
    <location>
        <begin position="1"/>
        <end position="29"/>
    </location>
</feature>
<accession>A0A8T7M7F7</accession>
<evidence type="ECO:0000313" key="3">
    <source>
        <dbReference type="EMBL" id="WJW69848.1"/>
    </source>
</evidence>
<keyword evidence="1" id="KW-0732">Signal</keyword>
<dbReference type="EMBL" id="JACATZ010000003">
    <property type="protein sequence ID" value="NWJ47943.1"/>
    <property type="molecule type" value="Genomic_DNA"/>
</dbReference>
<name>A0A8T7M7F7_9CHLR</name>
<dbReference type="InterPro" id="IPR029058">
    <property type="entry name" value="AB_hydrolase_fold"/>
</dbReference>
<dbReference type="AlphaFoldDB" id="A0A8T7M7F7"/>
<sequence length="464" mass="51434">MRKRKLQHLFWSMLVLMALMFTTIPQAWAYDETVISAATVEQAFESVNAQSSILFDREHQLIPNKFDRVTDLKVTTNNTERSITATGKLDGALFLLKIPFNWNHQVVLYAHGYANPGTQDFNAPWAVGDNIKAVLNTAFGQGFAYGYSAYSKDGYAVENGVKNTQSLKKLVDRIGNHRAYIIGDSMGGNVVMALIEKYEDDYVGALPFCGVVSGWYEQVRYLADFRMVYDFYTLNTPFQLKAFDGTLGDPRKPVLPQEAVTQVATLFGAAAYPDPSVYIPAQYIIQQVSVAAGITPEPVSFITALMGATTGFADLIQTAGGIGYSNTKATYAGGPNLFGVPINSGIYQLAVDNPKAVTYLNNWYTPKGDFEAKVLSVHNTVDPLVPYSHELTLKAKVQAQHNSSRFVVQNVDPGAFSFNPYVDPNTWSPKHCDFKPSQMVFAWNELKNWVEKGVKPKEMNITTK</sequence>
<feature type="chain" id="PRO_5035834103" description="Serine aminopeptidase S33 domain-containing protein" evidence="1">
    <location>
        <begin position="30"/>
        <end position="464"/>
    </location>
</feature>
<proteinExistence type="predicted"/>
<evidence type="ECO:0008006" key="6">
    <source>
        <dbReference type="Google" id="ProtNLM"/>
    </source>
</evidence>
<dbReference type="EMBL" id="CP128400">
    <property type="protein sequence ID" value="WJW69848.1"/>
    <property type="molecule type" value="Genomic_DNA"/>
</dbReference>
<organism evidence="2 4">
    <name type="scientific">Candidatus Chlorohelix allophototropha</name>
    <dbReference type="NCBI Taxonomy" id="3003348"/>
    <lineage>
        <taxon>Bacteria</taxon>
        <taxon>Bacillati</taxon>
        <taxon>Chloroflexota</taxon>
        <taxon>Chloroflexia</taxon>
        <taxon>Candidatus Chloroheliales</taxon>
        <taxon>Candidatus Chloroheliaceae</taxon>
        <taxon>Candidatus Chlorohelix</taxon>
    </lineage>
</organism>
<protein>
    <recommendedName>
        <fullName evidence="6">Serine aminopeptidase S33 domain-containing protein</fullName>
    </recommendedName>
</protein>
<evidence type="ECO:0000313" key="2">
    <source>
        <dbReference type="EMBL" id="NWJ47943.1"/>
    </source>
</evidence>
<evidence type="ECO:0000256" key="1">
    <source>
        <dbReference type="SAM" id="SignalP"/>
    </source>
</evidence>